<name>A0AAN8TBH9_SOLBU</name>
<feature type="region of interest" description="Disordered" evidence="1">
    <location>
        <begin position="60"/>
        <end position="82"/>
    </location>
</feature>
<feature type="region of interest" description="Disordered" evidence="1">
    <location>
        <begin position="1"/>
        <end position="37"/>
    </location>
</feature>
<evidence type="ECO:0000313" key="3">
    <source>
        <dbReference type="Proteomes" id="UP001371456"/>
    </source>
</evidence>
<gene>
    <name evidence="2" type="ORF">RDI58_017534</name>
</gene>
<comment type="caution">
    <text evidence="2">The sequence shown here is derived from an EMBL/GenBank/DDBJ whole genome shotgun (WGS) entry which is preliminary data.</text>
</comment>
<dbReference type="AlphaFoldDB" id="A0AAN8TBH9"/>
<reference evidence="2 3" key="1">
    <citation type="submission" date="2024-02" db="EMBL/GenBank/DDBJ databases">
        <title>de novo genome assembly of Solanum bulbocastanum strain 11H21.</title>
        <authorList>
            <person name="Hosaka A.J."/>
        </authorList>
    </citation>
    <scope>NUCLEOTIDE SEQUENCE [LARGE SCALE GENOMIC DNA]</scope>
    <source>
        <tissue evidence="2">Young leaves</tissue>
    </source>
</reference>
<protein>
    <submittedName>
        <fullName evidence="2">Uncharacterized protein</fullName>
    </submittedName>
</protein>
<proteinExistence type="predicted"/>
<accession>A0AAN8TBH9</accession>
<organism evidence="2 3">
    <name type="scientific">Solanum bulbocastanum</name>
    <name type="common">Wild potato</name>
    <dbReference type="NCBI Taxonomy" id="147425"/>
    <lineage>
        <taxon>Eukaryota</taxon>
        <taxon>Viridiplantae</taxon>
        <taxon>Streptophyta</taxon>
        <taxon>Embryophyta</taxon>
        <taxon>Tracheophyta</taxon>
        <taxon>Spermatophyta</taxon>
        <taxon>Magnoliopsida</taxon>
        <taxon>eudicotyledons</taxon>
        <taxon>Gunneridae</taxon>
        <taxon>Pentapetalae</taxon>
        <taxon>asterids</taxon>
        <taxon>lamiids</taxon>
        <taxon>Solanales</taxon>
        <taxon>Solanaceae</taxon>
        <taxon>Solanoideae</taxon>
        <taxon>Solaneae</taxon>
        <taxon>Solanum</taxon>
    </lineage>
</organism>
<sequence length="82" mass="9354">MEEEELVKESHVDQPQITDHFVEQPRSPIDMEFDNNDPIDIGVVEAEEQTHVQEHEVVEAKAGYISENEDPPRPKSQFTAPA</sequence>
<dbReference type="EMBL" id="JBANQN010000007">
    <property type="protein sequence ID" value="KAK6784080.1"/>
    <property type="molecule type" value="Genomic_DNA"/>
</dbReference>
<evidence type="ECO:0000313" key="2">
    <source>
        <dbReference type="EMBL" id="KAK6784080.1"/>
    </source>
</evidence>
<keyword evidence="3" id="KW-1185">Reference proteome</keyword>
<evidence type="ECO:0000256" key="1">
    <source>
        <dbReference type="SAM" id="MobiDB-lite"/>
    </source>
</evidence>
<dbReference type="Proteomes" id="UP001371456">
    <property type="component" value="Unassembled WGS sequence"/>
</dbReference>